<dbReference type="NCBIfam" id="TIGR02407">
    <property type="entry name" value="ectoine_ectB"/>
    <property type="match status" value="1"/>
</dbReference>
<dbReference type="RefSeq" id="WP_374956679.1">
    <property type="nucleotide sequence ID" value="NZ_PVTX01000006.1"/>
</dbReference>
<evidence type="ECO:0000256" key="9">
    <source>
        <dbReference type="ARBA" id="ARBA00022898"/>
    </source>
</evidence>
<dbReference type="InterPro" id="IPR005814">
    <property type="entry name" value="Aminotrans_3"/>
</dbReference>
<comment type="catalytic activity">
    <reaction evidence="10 12">
        <text>L-2,4-diaminobutanoate + 2-oxoglutarate = L-aspartate 4-semialdehyde + L-glutamate</text>
        <dbReference type="Rhea" id="RHEA:11160"/>
        <dbReference type="ChEBI" id="CHEBI:16810"/>
        <dbReference type="ChEBI" id="CHEBI:29985"/>
        <dbReference type="ChEBI" id="CHEBI:58761"/>
        <dbReference type="ChEBI" id="CHEBI:537519"/>
        <dbReference type="EC" id="2.6.1.76"/>
    </reaction>
</comment>
<dbReference type="Proteomes" id="UP000239895">
    <property type="component" value="Unassembled WGS sequence"/>
</dbReference>
<reference evidence="13 14" key="1">
    <citation type="submission" date="2018-03" db="EMBL/GenBank/DDBJ databases">
        <title>Comparative analysis of microorganisms from saline springs in Andes Mountain Range, Colombia.</title>
        <authorList>
            <person name="Rubin E."/>
        </authorList>
    </citation>
    <scope>NUCLEOTIDE SEQUENCE [LARGE SCALE GENOMIC DNA]</scope>
    <source>
        <strain evidence="13 14">CG 23</strain>
    </source>
</reference>
<dbReference type="InterPro" id="IPR012773">
    <property type="entry name" value="Ectoine_EctB"/>
</dbReference>
<dbReference type="EC" id="2.6.1.76" evidence="5 12"/>
<evidence type="ECO:0000256" key="3">
    <source>
        <dbReference type="ARBA" id="ARBA00004946"/>
    </source>
</evidence>
<evidence type="ECO:0000256" key="2">
    <source>
        <dbReference type="ARBA" id="ARBA00002189"/>
    </source>
</evidence>
<dbReference type="InterPro" id="IPR015422">
    <property type="entry name" value="PyrdxlP-dep_Trfase_small"/>
</dbReference>
<dbReference type="Gene3D" id="3.90.1150.10">
    <property type="entry name" value="Aspartate Aminotransferase, domain 1"/>
    <property type="match status" value="1"/>
</dbReference>
<evidence type="ECO:0000313" key="14">
    <source>
        <dbReference type="Proteomes" id="UP000239895"/>
    </source>
</evidence>
<comment type="pathway">
    <text evidence="3 12">Amine and polyamine biosynthesis; ectoine biosynthesis; L-ectoine from L-aspartate 4-semialdehyde: step 1/3.</text>
</comment>
<evidence type="ECO:0000256" key="5">
    <source>
        <dbReference type="ARBA" id="ARBA00013155"/>
    </source>
</evidence>
<dbReference type="InterPro" id="IPR015421">
    <property type="entry name" value="PyrdxlP-dep_Trfase_major"/>
</dbReference>
<comment type="caution">
    <text evidence="13">The sequence shown here is derived from an EMBL/GenBank/DDBJ whole genome shotgun (WGS) entry which is preliminary data.</text>
</comment>
<dbReference type="PROSITE" id="PS00600">
    <property type="entry name" value="AA_TRANSFER_CLASS_3"/>
    <property type="match status" value="1"/>
</dbReference>
<keyword evidence="9 11" id="KW-0663">Pyridoxal phosphate</keyword>
<keyword evidence="7 12" id="KW-0032">Aminotransferase</keyword>
<dbReference type="EMBL" id="PVTX01000006">
    <property type="protein sequence ID" value="PRZ06479.1"/>
    <property type="molecule type" value="Genomic_DNA"/>
</dbReference>
<dbReference type="InterPro" id="IPR049704">
    <property type="entry name" value="Aminotrans_3_PPA_site"/>
</dbReference>
<evidence type="ECO:0000256" key="10">
    <source>
        <dbReference type="ARBA" id="ARBA00049111"/>
    </source>
</evidence>
<gene>
    <name evidence="13" type="ORF">BCL65_106154</name>
</gene>
<evidence type="ECO:0000256" key="8">
    <source>
        <dbReference type="ARBA" id="ARBA00022679"/>
    </source>
</evidence>
<comment type="similarity">
    <text evidence="4 11">Belongs to the class-III pyridoxal-phosphate-dependent aminotransferase family.</text>
</comment>
<sequence>MTTLTPQSDASTGDDPTGFTALESEVRSYSRAWPVVFDRAVGATVYAEDGTEYLDFFAGAGSLNYGHNNPILKKVLLDFLADDRMVHTLDMFTTARREFLQTFRTTILEPRGLDHKVVFPGPGGANSVEAALKLARKVTGRESVINFTNAFHGMTLGALSVTGNSMKRGGAGIPLVHATPMPYDDYFNGDVDDFQYFQRMLEDGGSGLNEPAAVIVETVQGEGGINAARAEWLRGLAELCKAHGILLILDDIQMGCGRTGGFFSFEEAGIVPDIICLSKSISGYGMPMALTLVRPELDVWEPGEHNGTFRGFAPAFATASEAIRTYWSDDTLEKEIKAKGLIVESHFNSVVSRHPDHELMAKGRGLARGLQLPDGELAGRVTQYAFEHGLLVETSGPDGEVVKLLPPLTITEDELRRGLAILDEAFDTVLGS</sequence>
<comment type="function">
    <text evidence="2 12">Catalyzes reversively the conversion of L-aspartate beta-semialdehyde (ASA) to L-2,4-diaminobutyrate (DABA) by transamination with L-glutamate.</text>
</comment>
<dbReference type="SUPFAM" id="SSF53383">
    <property type="entry name" value="PLP-dependent transferases"/>
    <property type="match status" value="1"/>
</dbReference>
<organism evidence="13 14">
    <name type="scientific">Isoptericola halotolerans</name>
    <dbReference type="NCBI Taxonomy" id="300560"/>
    <lineage>
        <taxon>Bacteria</taxon>
        <taxon>Bacillati</taxon>
        <taxon>Actinomycetota</taxon>
        <taxon>Actinomycetes</taxon>
        <taxon>Micrococcales</taxon>
        <taxon>Promicromonosporaceae</taxon>
        <taxon>Isoptericola</taxon>
    </lineage>
</organism>
<evidence type="ECO:0000313" key="13">
    <source>
        <dbReference type="EMBL" id="PRZ06479.1"/>
    </source>
</evidence>
<dbReference type="NCBIfam" id="NF006733">
    <property type="entry name" value="PRK09264.1"/>
    <property type="match status" value="1"/>
</dbReference>
<dbReference type="PIRSF" id="PIRSF000521">
    <property type="entry name" value="Transaminase_4ab_Lys_Orn"/>
    <property type="match status" value="1"/>
</dbReference>
<proteinExistence type="inferred from homology"/>
<evidence type="ECO:0000256" key="4">
    <source>
        <dbReference type="ARBA" id="ARBA00008954"/>
    </source>
</evidence>
<dbReference type="Pfam" id="PF00202">
    <property type="entry name" value="Aminotran_3"/>
    <property type="match status" value="1"/>
</dbReference>
<name>A0ABX5EDJ9_9MICO</name>
<keyword evidence="14" id="KW-1185">Reference proteome</keyword>
<dbReference type="CDD" id="cd00610">
    <property type="entry name" value="OAT_like"/>
    <property type="match status" value="1"/>
</dbReference>
<evidence type="ECO:0000256" key="11">
    <source>
        <dbReference type="RuleBase" id="RU003560"/>
    </source>
</evidence>
<evidence type="ECO:0000256" key="1">
    <source>
        <dbReference type="ARBA" id="ARBA00001933"/>
    </source>
</evidence>
<accession>A0ABX5EDJ9</accession>
<dbReference type="PANTHER" id="PTHR43552:SF2">
    <property type="entry name" value="DIAMINOBUTYRATE--2-OXOGLUTARATE TRANSAMINASE"/>
    <property type="match status" value="1"/>
</dbReference>
<dbReference type="NCBIfam" id="TIGR00709">
    <property type="entry name" value="dat"/>
    <property type="match status" value="1"/>
</dbReference>
<evidence type="ECO:0000256" key="12">
    <source>
        <dbReference type="RuleBase" id="RU365034"/>
    </source>
</evidence>
<dbReference type="InterPro" id="IPR015424">
    <property type="entry name" value="PyrdxlP-dep_Trfase"/>
</dbReference>
<protein>
    <recommendedName>
        <fullName evidence="6 12">Diaminobutyrate--2-oxoglutarate transaminase</fullName>
        <ecNumber evidence="5 12">2.6.1.76</ecNumber>
    </recommendedName>
    <alternativeName>
        <fullName evidence="12">DABA aminotransferase</fullName>
    </alternativeName>
</protein>
<dbReference type="PANTHER" id="PTHR43552">
    <property type="entry name" value="DIAMINOBUTYRATE--2-OXOGLUTARATE AMINOTRANSFERASE"/>
    <property type="match status" value="1"/>
</dbReference>
<evidence type="ECO:0000256" key="7">
    <source>
        <dbReference type="ARBA" id="ARBA00022576"/>
    </source>
</evidence>
<dbReference type="GO" id="GO:0008483">
    <property type="term" value="F:transaminase activity"/>
    <property type="evidence" value="ECO:0007669"/>
    <property type="project" value="UniProtKB-KW"/>
</dbReference>
<dbReference type="Gene3D" id="3.40.640.10">
    <property type="entry name" value="Type I PLP-dependent aspartate aminotransferase-like (Major domain)"/>
    <property type="match status" value="1"/>
</dbReference>
<evidence type="ECO:0000256" key="6">
    <source>
        <dbReference type="ARBA" id="ARBA00014798"/>
    </source>
</evidence>
<comment type="cofactor">
    <cofactor evidence="1 12">
        <name>pyridoxal 5'-phosphate</name>
        <dbReference type="ChEBI" id="CHEBI:597326"/>
    </cofactor>
</comment>
<keyword evidence="8 12" id="KW-0808">Transferase</keyword>
<dbReference type="InterPro" id="IPR004637">
    <property type="entry name" value="Dat"/>
</dbReference>